<keyword evidence="1" id="KW-0472">Membrane</keyword>
<dbReference type="EMBL" id="WHNX01000013">
    <property type="protein sequence ID" value="MPW26103.1"/>
    <property type="molecule type" value="Genomic_DNA"/>
</dbReference>
<dbReference type="Proteomes" id="UP000440004">
    <property type="component" value="Unassembled WGS sequence"/>
</dbReference>
<feature type="transmembrane region" description="Helical" evidence="1">
    <location>
        <begin position="204"/>
        <end position="224"/>
    </location>
</feature>
<feature type="transmembrane region" description="Helical" evidence="1">
    <location>
        <begin position="166"/>
        <end position="192"/>
    </location>
</feature>
<name>A0A6A7KAN7_9FIRM</name>
<keyword evidence="1" id="KW-1133">Transmembrane helix</keyword>
<keyword evidence="1" id="KW-0812">Transmembrane</keyword>
<dbReference type="AlphaFoldDB" id="A0A6A7KAN7"/>
<feature type="transmembrane region" description="Helical" evidence="1">
    <location>
        <begin position="427"/>
        <end position="449"/>
    </location>
</feature>
<feature type="transmembrane region" description="Helical" evidence="1">
    <location>
        <begin position="455"/>
        <end position="473"/>
    </location>
</feature>
<feature type="transmembrane region" description="Helical" evidence="1">
    <location>
        <begin position="60"/>
        <end position="80"/>
    </location>
</feature>
<dbReference type="RefSeq" id="WP_152804261.1">
    <property type="nucleotide sequence ID" value="NZ_WHNX01000013.1"/>
</dbReference>
<feature type="transmembrane region" description="Helical" evidence="1">
    <location>
        <begin position="86"/>
        <end position="115"/>
    </location>
</feature>
<comment type="caution">
    <text evidence="2">The sequence shown here is derived from an EMBL/GenBank/DDBJ whole genome shotgun (WGS) entry which is preliminary data.</text>
</comment>
<feature type="transmembrane region" description="Helical" evidence="1">
    <location>
        <begin position="493"/>
        <end position="509"/>
    </location>
</feature>
<protein>
    <submittedName>
        <fullName evidence="2">Uncharacterized protein</fullName>
    </submittedName>
</protein>
<evidence type="ECO:0000313" key="2">
    <source>
        <dbReference type="EMBL" id="MPW26103.1"/>
    </source>
</evidence>
<feature type="transmembrane region" description="Helical" evidence="1">
    <location>
        <begin position="344"/>
        <end position="362"/>
    </location>
</feature>
<feature type="transmembrane region" description="Helical" evidence="1">
    <location>
        <begin position="264"/>
        <end position="287"/>
    </location>
</feature>
<keyword evidence="3" id="KW-1185">Reference proteome</keyword>
<proteinExistence type="predicted"/>
<accession>A0A6A7KAN7</accession>
<organism evidence="2 3">
    <name type="scientific">Alkalibaculum sporogenes</name>
    <dbReference type="NCBI Taxonomy" id="2655001"/>
    <lineage>
        <taxon>Bacteria</taxon>
        <taxon>Bacillati</taxon>
        <taxon>Bacillota</taxon>
        <taxon>Clostridia</taxon>
        <taxon>Eubacteriales</taxon>
        <taxon>Eubacteriaceae</taxon>
        <taxon>Alkalibaculum</taxon>
    </lineage>
</organism>
<evidence type="ECO:0000256" key="1">
    <source>
        <dbReference type="SAM" id="Phobius"/>
    </source>
</evidence>
<sequence length="546" mass="63498">MKDFMILRLLDKFQKIFLAIEVDYPIMRRILQVKLTMDTRRVSTFMSQSNTKKENNEKNYFISSLWLYILIGLFLIPLLFISEDYIFAMSTIFGIFMFMIMTSLISDFSSVLLDVKDKNIMMTRPVNSRTMNTAKAIHIFLYLFYLSISLAGGVLITSLIRFGVLFFLLFLVEIVLMNFLIITLTAMLYTIILKYFDGEKLKDVINYVQIGLSLVITVGFQLVARLFNFVDLSIVFVPRWWQFLIPPVWFGGPFQLLLRGDLNISYIIFSLLTLMIPILAIITYIRLMPSFEKNLLKLNENSEKKTKPKKNPNIISRIVCTSREELIFYRFASSMLKKEREFKLKVYPSLGFAFIFPYIFLMNQLQMQSIQELPSGNGFLNLYFSAIIIPSILIMIKYSGNYRGAWIYKALPIDNVKPIFTGTIKAFVIHLVLPVLSINSIIFILIFGVRIIPHLLAIYLNFVLLTLITFFMLDKNLPFSMSFNDINKESGKTIFLMIVGGIMALVHYLSTLIPFGLLVYIIILFIINIITWKKTFNLSWEQIQWN</sequence>
<reference evidence="2 3" key="1">
    <citation type="submission" date="2019-10" db="EMBL/GenBank/DDBJ databases">
        <title>Alkalibaculum tamaniensis sp.nov., a new alkaliphilic acetogen, isolated on methoxylated aromatics from a mud volcano.</title>
        <authorList>
            <person name="Khomyakova M.A."/>
            <person name="Merkel A.Y."/>
            <person name="Bonch-Osmolovskaya E.A."/>
            <person name="Slobodkin A.I."/>
        </authorList>
    </citation>
    <scope>NUCLEOTIDE SEQUENCE [LARGE SCALE GENOMIC DNA]</scope>
    <source>
        <strain evidence="2 3">M08DMB</strain>
    </source>
</reference>
<feature type="transmembrane region" description="Helical" evidence="1">
    <location>
        <begin position="382"/>
        <end position="400"/>
    </location>
</feature>
<evidence type="ECO:0000313" key="3">
    <source>
        <dbReference type="Proteomes" id="UP000440004"/>
    </source>
</evidence>
<gene>
    <name evidence="2" type="ORF">GC105_09895</name>
</gene>
<feature type="transmembrane region" description="Helical" evidence="1">
    <location>
        <begin position="136"/>
        <end position="160"/>
    </location>
</feature>